<feature type="region of interest" description="Disordered" evidence="1">
    <location>
        <begin position="689"/>
        <end position="711"/>
    </location>
</feature>
<keyword evidence="2" id="KW-1133">Transmembrane helix</keyword>
<feature type="compositionally biased region" description="Pro residues" evidence="1">
    <location>
        <begin position="649"/>
        <end position="658"/>
    </location>
</feature>
<dbReference type="InterPro" id="IPR057840">
    <property type="entry name" value="FimV_N"/>
</dbReference>
<comment type="caution">
    <text evidence="4">The sequence shown here is derived from an EMBL/GenBank/DDBJ whole genome shotgun (WGS) entry which is preliminary data.</text>
</comment>
<name>A0ABU6K4V3_9RHOO</name>
<feature type="region of interest" description="Disordered" evidence="1">
    <location>
        <begin position="170"/>
        <end position="269"/>
    </location>
</feature>
<evidence type="ECO:0000256" key="2">
    <source>
        <dbReference type="SAM" id="Phobius"/>
    </source>
</evidence>
<evidence type="ECO:0000313" key="4">
    <source>
        <dbReference type="EMBL" id="MEC5386716.1"/>
    </source>
</evidence>
<organism evidence="4 5">
    <name type="scientific">Uliginosibacterium silvisoli</name>
    <dbReference type="NCBI Taxonomy" id="3114758"/>
    <lineage>
        <taxon>Bacteria</taxon>
        <taxon>Pseudomonadati</taxon>
        <taxon>Pseudomonadota</taxon>
        <taxon>Betaproteobacteria</taxon>
        <taxon>Rhodocyclales</taxon>
        <taxon>Zoogloeaceae</taxon>
        <taxon>Uliginosibacterium</taxon>
    </lineage>
</organism>
<dbReference type="PANTHER" id="PTHR48125:SF10">
    <property type="entry name" value="OS12G0136300 PROTEIN"/>
    <property type="match status" value="1"/>
</dbReference>
<feature type="region of interest" description="Disordered" evidence="1">
    <location>
        <begin position="613"/>
        <end position="677"/>
    </location>
</feature>
<feature type="compositionally biased region" description="Basic and acidic residues" evidence="1">
    <location>
        <begin position="659"/>
        <end position="674"/>
    </location>
</feature>
<keyword evidence="2" id="KW-0472">Membrane</keyword>
<reference evidence="4 5" key="1">
    <citation type="submission" date="2024-01" db="EMBL/GenBank/DDBJ databases">
        <title>Uliginosibacterium soil sp. nov.</title>
        <authorList>
            <person name="Lv Y."/>
        </authorList>
    </citation>
    <scope>NUCLEOTIDE SEQUENCE [LARGE SCALE GENOMIC DNA]</scope>
    <source>
        <strain evidence="4 5">H3</strain>
    </source>
</reference>
<keyword evidence="2" id="KW-0812">Transmembrane</keyword>
<feature type="compositionally biased region" description="Low complexity" evidence="1">
    <location>
        <begin position="636"/>
        <end position="648"/>
    </location>
</feature>
<keyword evidence="5" id="KW-1185">Reference proteome</keyword>
<dbReference type="EMBL" id="JAYXHS010000002">
    <property type="protein sequence ID" value="MEC5386716.1"/>
    <property type="molecule type" value="Genomic_DNA"/>
</dbReference>
<evidence type="ECO:0000313" key="5">
    <source>
        <dbReference type="Proteomes" id="UP001331561"/>
    </source>
</evidence>
<feature type="compositionally biased region" description="Basic and acidic residues" evidence="1">
    <location>
        <begin position="259"/>
        <end position="269"/>
    </location>
</feature>
<protein>
    <recommendedName>
        <fullName evidence="3">FimV N-terminal domain-containing protein</fullName>
    </recommendedName>
</protein>
<gene>
    <name evidence="4" type="ORF">VVD49_13345</name>
</gene>
<dbReference type="Proteomes" id="UP001331561">
    <property type="component" value="Unassembled WGS sequence"/>
</dbReference>
<dbReference type="PANTHER" id="PTHR48125">
    <property type="entry name" value="LP07818P1"/>
    <property type="match status" value="1"/>
</dbReference>
<proteinExistence type="predicted"/>
<feature type="transmembrane region" description="Helical" evidence="2">
    <location>
        <begin position="363"/>
        <end position="381"/>
    </location>
</feature>
<sequence length="711" mass="76912">MAVPATAISLGEVQTSSRIGDILQVRIPLSASADDNVTADCIRLEGPRGDSDDDLPWLRAGRLRLSTLANGQQAILVSSLQSIHSPILMLAVRIDCNATLRREYTLLLNPPGTTEATPAIPAPSASPENSNVWRTARGESLQSIAQGLFPSDKSLQSRYVSLLRQRNNDKLQGLSDTTPLPVGTELGVPDTSELNNSPAIAKPARPRPAPKPPAAIEATASETGAPPVTPRKSRTEPTRQRLIVGGEERAGLQMATDLPGRKELSEKEREKLRTEMQLIASLDDKIATQLELSDKLRQLEALQVQLQSDVQTLEARIRTQQAALQGASAPATAPPIDVGAAPAASKASPAATAGLMIQNWQDWLLPAGGITAVLALLFVWYRRRRYNTDTAFEEVADAAPETEPAPADQPADDLFEPLSEEDIWPDASTLKRPAIGASAGADLPGSSELGPTSVLHIEEDVEEHNSAVELAEIMMSFGRVQGAAQTLSDFIRANPKQAVKPWVKLLEVYKAANMRPEFDALTSQLNKTFNVKPVTWDDFDVALRAPESLENISHLSQKVCELWGKRECQTFLHGLLRDNRQGTRQGFPLAIVDEILLLLAILEAQLGPYKHDVEPEPHAVPELPSPTVTTPGIPRTAPLPFPATLSAPAPAPAPSPSRPPERSALDFDIGHSDFDLGLDTEDLTRTLHINLDDLPDEPARTDSTPRKPEES</sequence>
<evidence type="ECO:0000256" key="1">
    <source>
        <dbReference type="SAM" id="MobiDB-lite"/>
    </source>
</evidence>
<accession>A0ABU6K4V3</accession>
<dbReference type="Pfam" id="PF25800">
    <property type="entry name" value="FimV_N"/>
    <property type="match status" value="1"/>
</dbReference>
<feature type="compositionally biased region" description="Basic and acidic residues" evidence="1">
    <location>
        <begin position="697"/>
        <end position="711"/>
    </location>
</feature>
<dbReference type="RefSeq" id="WP_327599675.1">
    <property type="nucleotide sequence ID" value="NZ_JAYXHS010000002.1"/>
</dbReference>
<evidence type="ECO:0000259" key="3">
    <source>
        <dbReference type="Pfam" id="PF25800"/>
    </source>
</evidence>
<feature type="domain" description="FimV N-terminal" evidence="3">
    <location>
        <begin position="9"/>
        <end position="111"/>
    </location>
</feature>